<protein>
    <recommendedName>
        <fullName evidence="4">Phosphoenolpyruvate carboxylase</fullName>
        <ecNumber evidence="4">4.1.1.31</ecNumber>
    </recommendedName>
</protein>
<evidence type="ECO:0000256" key="3">
    <source>
        <dbReference type="ARBA" id="ARBA00023300"/>
    </source>
</evidence>
<dbReference type="InterPro" id="IPR007566">
    <property type="entry name" value="PEP_COase_arc-type"/>
</dbReference>
<sequence>MTQFDVQRTIPAIMATQHPDNAHAPYWETDGDGFVSVHEESKECVSAFQDLHVQEFMWDWEGKHADAAVIDKLFTEYHEYFKEHQIGKEIFLTFRIPNIWHEKGYSLLRALSVILTSEDFAKDLNFHTPPLFEVILPMTESADQLVHIQNAYKKFAQFKQDVLDQQQYTNQEYLRIIPLVEGIESQLEIGTLLRDYIVKHTQLFNRPPTYIRPFLAASDPALVGGVVATVLANKIALSEIAKVSKETGIPMYPIIGVGSLPFRGGLNPENVDRFIKEYKGVRTVTVQSAFRYDYPKEQVEAAIQKLKRELPYTDTIIISDEEKNTLINIIHKFKTHYQFTLDKILPELEPFFSLVPKRRERKLHIGLLGYGRNMGKNTLPRAICFTGACYSLGIPPELIGSGQALATLTEPEFQLLKKHYISFEQNMLEAGRYLNKETVNTYIETNKAWQFIARDIHDLEHHLHITLGPQTPAEHIHHNLSANMLLAKGDNTYRQELIIKTGKIRKSLG</sequence>
<dbReference type="EMBL" id="PFBW01000092">
    <property type="protein sequence ID" value="PIR77504.1"/>
    <property type="molecule type" value="Genomic_DNA"/>
</dbReference>
<dbReference type="NCBIfam" id="TIGR02751">
    <property type="entry name" value="PEPCase_arch"/>
    <property type="match status" value="1"/>
</dbReference>
<proteinExistence type="inferred from homology"/>
<dbReference type="EC" id="4.1.1.31" evidence="4"/>
<comment type="caution">
    <text evidence="5">The sequence shown here is derived from an EMBL/GenBank/DDBJ whole genome shotgun (WGS) entry which is preliminary data.</text>
</comment>
<dbReference type="HAMAP" id="MF_01904">
    <property type="entry name" value="PEPcase_type2"/>
    <property type="match status" value="1"/>
</dbReference>
<accession>A0A2M6P1C7</accession>
<reference evidence="6" key="1">
    <citation type="submission" date="2017-09" db="EMBL/GenBank/DDBJ databases">
        <title>Depth-based differentiation of microbial function through sediment-hosted aquifers and enrichment of novel symbionts in the deep terrestrial subsurface.</title>
        <authorList>
            <person name="Probst A.J."/>
            <person name="Ladd B."/>
            <person name="Jarett J.K."/>
            <person name="Geller-Mcgrath D.E."/>
            <person name="Sieber C.M.K."/>
            <person name="Emerson J.B."/>
            <person name="Anantharaman K."/>
            <person name="Thomas B.C."/>
            <person name="Malmstrom R."/>
            <person name="Stieglmeier M."/>
            <person name="Klingl A."/>
            <person name="Woyke T."/>
            <person name="Ryan C.M."/>
            <person name="Banfield J.F."/>
        </authorList>
    </citation>
    <scope>NUCLEOTIDE SEQUENCE [LARGE SCALE GENOMIC DNA]</scope>
</reference>
<dbReference type="Pfam" id="PF14010">
    <property type="entry name" value="PEPcase_2"/>
    <property type="match status" value="1"/>
</dbReference>
<dbReference type="InterPro" id="IPR015813">
    <property type="entry name" value="Pyrv/PenolPyrv_kinase-like_dom"/>
</dbReference>
<organism evidence="5 6">
    <name type="scientific">Candidatus Magasanikbacteria bacterium CG10_big_fil_rev_8_21_14_0_10_38_6</name>
    <dbReference type="NCBI Taxonomy" id="1974647"/>
    <lineage>
        <taxon>Bacteria</taxon>
        <taxon>Candidatus Magasanikiibacteriota</taxon>
    </lineage>
</organism>
<dbReference type="GO" id="GO:0015977">
    <property type="term" value="P:carbon fixation"/>
    <property type="evidence" value="ECO:0007669"/>
    <property type="project" value="UniProtKB-KW"/>
</dbReference>
<dbReference type="AlphaFoldDB" id="A0A2M6P1C7"/>
<keyword evidence="2" id="KW-0456">Lyase</keyword>
<dbReference type="Proteomes" id="UP000228528">
    <property type="component" value="Unassembled WGS sequence"/>
</dbReference>
<keyword evidence="5" id="KW-0670">Pyruvate</keyword>
<evidence type="ECO:0000256" key="4">
    <source>
        <dbReference type="NCBIfam" id="TIGR02751"/>
    </source>
</evidence>
<dbReference type="PIRSF" id="PIRSF006677">
    <property type="entry name" value="UCP006677"/>
    <property type="match status" value="1"/>
</dbReference>
<name>A0A2M6P1C7_9BACT</name>
<gene>
    <name evidence="5" type="primary">ppcA</name>
    <name evidence="5" type="ORF">COU30_02050</name>
</gene>
<keyword evidence="1" id="KW-0460">Magnesium</keyword>
<evidence type="ECO:0000313" key="5">
    <source>
        <dbReference type="EMBL" id="PIR77504.1"/>
    </source>
</evidence>
<evidence type="ECO:0000313" key="6">
    <source>
        <dbReference type="Proteomes" id="UP000228528"/>
    </source>
</evidence>
<dbReference type="GO" id="GO:0008964">
    <property type="term" value="F:phosphoenolpyruvate carboxylase activity"/>
    <property type="evidence" value="ECO:0007669"/>
    <property type="project" value="UniProtKB-UniRule"/>
</dbReference>
<dbReference type="SUPFAM" id="SSF51621">
    <property type="entry name" value="Phosphoenolpyruvate/pyruvate domain"/>
    <property type="match status" value="1"/>
</dbReference>
<evidence type="ECO:0000256" key="2">
    <source>
        <dbReference type="ARBA" id="ARBA00023239"/>
    </source>
</evidence>
<keyword evidence="3" id="KW-0120">Carbon dioxide fixation</keyword>
<dbReference type="GO" id="GO:0006099">
    <property type="term" value="P:tricarboxylic acid cycle"/>
    <property type="evidence" value="ECO:0007669"/>
    <property type="project" value="InterPro"/>
</dbReference>
<evidence type="ECO:0000256" key="1">
    <source>
        <dbReference type="ARBA" id="ARBA00022842"/>
    </source>
</evidence>